<keyword evidence="9" id="KW-0804">Transcription</keyword>
<dbReference type="GO" id="GO:0048513">
    <property type="term" value="P:animal organ development"/>
    <property type="evidence" value="ECO:0007669"/>
    <property type="project" value="UniProtKB-ARBA"/>
</dbReference>
<dbReference type="SUPFAM" id="SSF57716">
    <property type="entry name" value="Glucocorticoid receptor-like (DNA-binding domain)"/>
    <property type="match status" value="2"/>
</dbReference>
<organism evidence="14 15">
    <name type="scientific">Cnephaeus nilssonii</name>
    <name type="common">Northern bat</name>
    <name type="synonym">Eptesicus nilssonii</name>
    <dbReference type="NCBI Taxonomy" id="3371016"/>
    <lineage>
        <taxon>Eukaryota</taxon>
        <taxon>Metazoa</taxon>
        <taxon>Chordata</taxon>
        <taxon>Craniata</taxon>
        <taxon>Vertebrata</taxon>
        <taxon>Euteleostomi</taxon>
        <taxon>Mammalia</taxon>
        <taxon>Eutheria</taxon>
        <taxon>Laurasiatheria</taxon>
        <taxon>Chiroptera</taxon>
        <taxon>Yangochiroptera</taxon>
        <taxon>Vespertilionidae</taxon>
        <taxon>Cnephaeus</taxon>
    </lineage>
</organism>
<dbReference type="PROSITE" id="PS50114">
    <property type="entry name" value="GATA_ZN_FINGER_2"/>
    <property type="match status" value="2"/>
</dbReference>
<evidence type="ECO:0000256" key="10">
    <source>
        <dbReference type="ARBA" id="ARBA00023242"/>
    </source>
</evidence>
<dbReference type="GO" id="GO:0030855">
    <property type="term" value="P:epithelial cell differentiation"/>
    <property type="evidence" value="ECO:0007669"/>
    <property type="project" value="TreeGrafter"/>
</dbReference>
<dbReference type="GO" id="GO:0000122">
    <property type="term" value="P:negative regulation of transcription by RNA polymerase II"/>
    <property type="evidence" value="ECO:0007669"/>
    <property type="project" value="TreeGrafter"/>
</dbReference>
<comment type="subcellular location">
    <subcellularLocation>
        <location evidence="1">Nucleus</location>
    </subcellularLocation>
</comment>
<dbReference type="SMART" id="SM00401">
    <property type="entry name" value="ZnF_GATA"/>
    <property type="match status" value="2"/>
</dbReference>
<evidence type="ECO:0000256" key="1">
    <source>
        <dbReference type="ARBA" id="ARBA00004123"/>
    </source>
</evidence>
<comment type="caution">
    <text evidence="14">The sequence shown here is derived from an EMBL/GenBank/DDBJ whole genome shotgun (WGS) entry which is preliminary data.</text>
</comment>
<dbReference type="EMBL" id="JAULJE010000011">
    <property type="protein sequence ID" value="KAK1337556.1"/>
    <property type="molecule type" value="Genomic_DNA"/>
</dbReference>
<feature type="domain" description="GATA-type" evidence="13">
    <location>
        <begin position="433"/>
        <end position="471"/>
    </location>
</feature>
<evidence type="ECO:0000256" key="9">
    <source>
        <dbReference type="ARBA" id="ARBA00023163"/>
    </source>
</evidence>
<dbReference type="Proteomes" id="UP001177744">
    <property type="component" value="Unassembled WGS sequence"/>
</dbReference>
<keyword evidence="2" id="KW-0479">Metal-binding</keyword>
<dbReference type="GO" id="GO:0000981">
    <property type="term" value="F:DNA-binding transcription factor activity, RNA polymerase II-specific"/>
    <property type="evidence" value="ECO:0007669"/>
    <property type="project" value="TreeGrafter"/>
</dbReference>
<dbReference type="PROSITE" id="PS00344">
    <property type="entry name" value="GATA_ZN_FINGER_1"/>
    <property type="match status" value="2"/>
</dbReference>
<feature type="region of interest" description="Disordered" evidence="12">
    <location>
        <begin position="24"/>
        <end position="71"/>
    </location>
</feature>
<evidence type="ECO:0000256" key="7">
    <source>
        <dbReference type="ARBA" id="ARBA00023125"/>
    </source>
</evidence>
<dbReference type="InterPro" id="IPR013088">
    <property type="entry name" value="Znf_NHR/GATA"/>
</dbReference>
<evidence type="ECO:0000259" key="13">
    <source>
        <dbReference type="PROSITE" id="PS50114"/>
    </source>
</evidence>
<dbReference type="Pfam" id="PF00320">
    <property type="entry name" value="GATA"/>
    <property type="match status" value="2"/>
</dbReference>
<dbReference type="PRINTS" id="PR00619">
    <property type="entry name" value="GATAZNFINGER"/>
</dbReference>
<evidence type="ECO:0000256" key="3">
    <source>
        <dbReference type="ARBA" id="ARBA00022737"/>
    </source>
</evidence>
<dbReference type="Gene3D" id="3.30.50.10">
    <property type="entry name" value="Erythroid Transcription Factor GATA-1, subunit A"/>
    <property type="match status" value="2"/>
</dbReference>
<evidence type="ECO:0000256" key="6">
    <source>
        <dbReference type="ARBA" id="ARBA00023015"/>
    </source>
</evidence>
<keyword evidence="5" id="KW-0862">Zinc</keyword>
<gene>
    <name evidence="14" type="ORF">QTO34_002189</name>
</gene>
<dbReference type="Pfam" id="PF05349">
    <property type="entry name" value="GATA-N"/>
    <property type="match status" value="2"/>
</dbReference>
<name>A0AA40HUA5_CNENI</name>
<evidence type="ECO:0000256" key="11">
    <source>
        <dbReference type="PROSITE-ProRule" id="PRU00094"/>
    </source>
</evidence>
<keyword evidence="8" id="KW-0010">Activator</keyword>
<evidence type="ECO:0000256" key="12">
    <source>
        <dbReference type="SAM" id="MobiDB-lite"/>
    </source>
</evidence>
<feature type="compositionally biased region" description="Basic residues" evidence="12">
    <location>
        <begin position="502"/>
        <end position="512"/>
    </location>
</feature>
<evidence type="ECO:0000313" key="15">
    <source>
        <dbReference type="Proteomes" id="UP001177744"/>
    </source>
</evidence>
<dbReference type="GO" id="GO:0005634">
    <property type="term" value="C:nucleus"/>
    <property type="evidence" value="ECO:0007669"/>
    <property type="project" value="UniProtKB-SubCell"/>
</dbReference>
<keyword evidence="6" id="KW-0805">Transcription regulation</keyword>
<evidence type="ECO:0000256" key="2">
    <source>
        <dbReference type="ARBA" id="ARBA00022723"/>
    </source>
</evidence>
<dbReference type="AlphaFoldDB" id="A0AA40HUA5"/>
<dbReference type="InterPro" id="IPR008013">
    <property type="entry name" value="GATA_N"/>
</dbReference>
<dbReference type="GO" id="GO:0045165">
    <property type="term" value="P:cell fate commitment"/>
    <property type="evidence" value="ECO:0007669"/>
    <property type="project" value="TreeGrafter"/>
</dbReference>
<keyword evidence="15" id="KW-1185">Reference proteome</keyword>
<feature type="region of interest" description="Disordered" evidence="12">
    <location>
        <begin position="499"/>
        <end position="519"/>
    </location>
</feature>
<dbReference type="InterPro" id="IPR039355">
    <property type="entry name" value="Transcription_factor_GATA"/>
</dbReference>
<reference evidence="14" key="1">
    <citation type="submission" date="2023-06" db="EMBL/GenBank/DDBJ databases">
        <title>Reference genome for the Northern bat (Eptesicus nilssonii), a most northern bat species.</title>
        <authorList>
            <person name="Laine V.N."/>
            <person name="Pulliainen A.T."/>
            <person name="Lilley T.M."/>
        </authorList>
    </citation>
    <scope>NUCLEOTIDE SEQUENCE</scope>
    <source>
        <strain evidence="14">BLF_Eptnil</strain>
        <tissue evidence="14">Kidney</tissue>
    </source>
</reference>
<evidence type="ECO:0000313" key="14">
    <source>
        <dbReference type="EMBL" id="KAK1337556.1"/>
    </source>
</evidence>
<accession>A0AA40HUA5</accession>
<dbReference type="PANTHER" id="PTHR10071:SF23">
    <property type="entry name" value="TRANSCRIPTION FACTOR GATA-6"/>
    <property type="match status" value="1"/>
</dbReference>
<dbReference type="FunFam" id="3.30.50.10:FF:000001">
    <property type="entry name" value="GATA transcription factor (GATAd)"/>
    <property type="match status" value="1"/>
</dbReference>
<feature type="domain" description="GATA-type" evidence="13">
    <location>
        <begin position="379"/>
        <end position="433"/>
    </location>
</feature>
<dbReference type="CDD" id="cd00202">
    <property type="entry name" value="ZnF_GATA"/>
    <property type="match status" value="2"/>
</dbReference>
<protein>
    <recommendedName>
        <fullName evidence="13">GATA-type domain-containing protein</fullName>
    </recommendedName>
</protein>
<evidence type="ECO:0000256" key="4">
    <source>
        <dbReference type="ARBA" id="ARBA00022771"/>
    </source>
</evidence>
<evidence type="ECO:0000256" key="8">
    <source>
        <dbReference type="ARBA" id="ARBA00023159"/>
    </source>
</evidence>
<feature type="region of interest" description="Disordered" evidence="12">
    <location>
        <begin position="205"/>
        <end position="287"/>
    </location>
</feature>
<feature type="compositionally biased region" description="Low complexity" evidence="12">
    <location>
        <begin position="260"/>
        <end position="287"/>
    </location>
</feature>
<dbReference type="PANTHER" id="PTHR10071">
    <property type="entry name" value="TRANSCRIPTION FACTOR GATA FAMILY MEMBER"/>
    <property type="match status" value="1"/>
</dbReference>
<feature type="compositionally biased region" description="Low complexity" evidence="12">
    <location>
        <begin position="231"/>
        <end position="252"/>
    </location>
</feature>
<keyword evidence="7" id="KW-0238">DNA-binding</keyword>
<dbReference type="GO" id="GO:0045944">
    <property type="term" value="P:positive regulation of transcription by RNA polymerase II"/>
    <property type="evidence" value="ECO:0007669"/>
    <property type="project" value="TreeGrafter"/>
</dbReference>
<dbReference type="GO" id="GO:0008270">
    <property type="term" value="F:zinc ion binding"/>
    <property type="evidence" value="ECO:0007669"/>
    <property type="project" value="UniProtKB-KW"/>
</dbReference>
<dbReference type="GO" id="GO:0000978">
    <property type="term" value="F:RNA polymerase II cis-regulatory region sequence-specific DNA binding"/>
    <property type="evidence" value="ECO:0007669"/>
    <property type="project" value="TreeGrafter"/>
</dbReference>
<keyword evidence="10" id="KW-0539">Nucleus</keyword>
<evidence type="ECO:0000256" key="5">
    <source>
        <dbReference type="ARBA" id="ARBA00022833"/>
    </source>
</evidence>
<sequence length="519" mass="54328">MALTDGGWCLSKRLGAAAADACDSGAFPAREPSTPPSPISSSSSSCCSRGGERGPGGVGNCRTPQLDTEAAAGPPARSLLLSPYASHPFGTPHGPSAPGVPGPGSALSNWEDLLLFADLDQAATASKLLWSSRGAKLSPFAPEQPEEMYQTLAALSSQGPAAYDGAPGGFVHSAAAAAAAAAASSPVYVPTTRVGSMLPGLPYLQGAGSGPANTRAARVRTPGGRRPRPTAPLTAVEAARRAAGPQGPAAPARPRRTSRRASPTRPARPWPTARRGTPGATRRPAAGALAAWAAAAAWRPWAAGSTSTARCRPRGSLNGTYHHHHHHHPSPYSPYVGAPLTSAWTAGHFETPVLHSLQSRAGGPLPVPRGPSADLLEDLPESRECVNCGSIQTPLWRRDGTGHYLCNACGLYSKMNGLSRPLIKPQKRVPSSRRLGLSCANCHTTTTTLWRRNAEGEPVCNACGLYMKLHGFGFSSMYINCMAYVKIFLGAPTACYEERGNSNRKRKPKNMNKSKALLW</sequence>
<keyword evidence="4 11" id="KW-0863">Zinc-finger</keyword>
<dbReference type="InterPro" id="IPR000679">
    <property type="entry name" value="Znf_GATA"/>
</dbReference>
<proteinExistence type="predicted"/>
<keyword evidence="3" id="KW-0677">Repeat</keyword>
<feature type="compositionally biased region" description="Low complexity" evidence="12">
    <location>
        <begin position="39"/>
        <end position="49"/>
    </location>
</feature>